<reference evidence="1 2" key="1">
    <citation type="journal article" date="2017" name="ISME J.">
        <title>Grape pomace compost harbors organohalide-respiring Dehalogenimonas species with novel reductive dehalogenase genes.</title>
        <authorList>
            <person name="Yang Y."/>
            <person name="Higgins S.A."/>
            <person name="Yan J."/>
            <person name="Simsir B."/>
            <person name="Chourey K."/>
            <person name="Iyer R."/>
            <person name="Hettich R.L."/>
            <person name="Baldwin B."/>
            <person name="Ogles D.M."/>
            <person name="Loffler F.E."/>
        </authorList>
    </citation>
    <scope>NUCLEOTIDE SEQUENCE [LARGE SCALE GENOMIC DNA]</scope>
    <source>
        <strain evidence="1 2">GP</strain>
    </source>
</reference>
<proteinExistence type="predicted"/>
<name>A0A2P5P743_9CHLR</name>
<organism evidence="1 2">
    <name type="scientific">Dehalogenimonas etheniformans</name>
    <dbReference type="NCBI Taxonomy" id="1536648"/>
    <lineage>
        <taxon>Bacteria</taxon>
        <taxon>Bacillati</taxon>
        <taxon>Chloroflexota</taxon>
        <taxon>Dehalococcoidia</taxon>
        <taxon>Dehalococcoidales</taxon>
        <taxon>Dehalococcoidaceae</taxon>
        <taxon>Dehalogenimonas</taxon>
    </lineage>
</organism>
<keyword evidence="2" id="KW-1185">Reference proteome</keyword>
<dbReference type="OrthoDB" id="154393at2"/>
<dbReference type="EMBL" id="JQAN02000010">
    <property type="protein sequence ID" value="PPD58089.1"/>
    <property type="molecule type" value="Genomic_DNA"/>
</dbReference>
<evidence type="ECO:0008006" key="3">
    <source>
        <dbReference type="Google" id="ProtNLM"/>
    </source>
</evidence>
<dbReference type="Proteomes" id="UP000235653">
    <property type="component" value="Unassembled WGS sequence"/>
</dbReference>
<dbReference type="SUPFAM" id="SSF56672">
    <property type="entry name" value="DNA/RNA polymerases"/>
    <property type="match status" value="1"/>
</dbReference>
<evidence type="ECO:0000313" key="2">
    <source>
        <dbReference type="Proteomes" id="UP000235653"/>
    </source>
</evidence>
<gene>
    <name evidence="1" type="ORF">JP09_007335</name>
</gene>
<dbReference type="InterPro" id="IPR043502">
    <property type="entry name" value="DNA/RNA_pol_sf"/>
</dbReference>
<comment type="caution">
    <text evidence="1">The sequence shown here is derived from an EMBL/GenBank/DDBJ whole genome shotgun (WGS) entry which is preliminary data.</text>
</comment>
<accession>A0A2P5P743</accession>
<dbReference type="Gene3D" id="1.10.150.20">
    <property type="entry name" value="5' to 3' exonuclease, C-terminal subdomain"/>
    <property type="match status" value="1"/>
</dbReference>
<evidence type="ECO:0000313" key="1">
    <source>
        <dbReference type="EMBL" id="PPD58089.1"/>
    </source>
</evidence>
<dbReference type="AlphaFoldDB" id="A0A2P5P743"/>
<sequence>MESLRAQVGSMKGIKADLDTCQTKTAQQNVEIERLHKELAAFKPDDLTIIEGIGLKIGELLNQNGIHTFAQLATTSVQRLQTILNTGGTRFAIADPGTWPEQAKLARDGKWDAFKTLTDNLKGGRRTE</sequence>
<protein>
    <recommendedName>
        <fullName evidence="3">DUF4332 domain-containing protein</fullName>
    </recommendedName>
</protein>